<evidence type="ECO:0000256" key="1">
    <source>
        <dbReference type="SAM" id="MobiDB-lite"/>
    </source>
</evidence>
<name>A0ABX1SK04_9PSEU</name>
<comment type="caution">
    <text evidence="3">The sequence shown here is derived from an EMBL/GenBank/DDBJ whole genome shotgun (WGS) entry which is preliminary data.</text>
</comment>
<evidence type="ECO:0000259" key="2">
    <source>
        <dbReference type="SMART" id="SM00834"/>
    </source>
</evidence>
<accession>A0ABX1SK04</accession>
<proteinExistence type="predicted"/>
<reference evidence="3 4" key="1">
    <citation type="submission" date="2020-04" db="EMBL/GenBank/DDBJ databases">
        <authorList>
            <person name="Klaysubun C."/>
            <person name="Duangmal K."/>
            <person name="Lipun K."/>
        </authorList>
    </citation>
    <scope>NUCLEOTIDE SEQUENCE [LARGE SCALE GENOMIC DNA]</scope>
    <source>
        <strain evidence="3 4">K10HN5</strain>
    </source>
</reference>
<dbReference type="EMBL" id="JAAXLA010000080">
    <property type="protein sequence ID" value="NMI01310.1"/>
    <property type="molecule type" value="Genomic_DNA"/>
</dbReference>
<dbReference type="Proteomes" id="UP000820669">
    <property type="component" value="Unassembled WGS sequence"/>
</dbReference>
<dbReference type="RefSeq" id="WP_169384771.1">
    <property type="nucleotide sequence ID" value="NZ_JAAXLA010000080.1"/>
</dbReference>
<feature type="region of interest" description="Disordered" evidence="1">
    <location>
        <begin position="59"/>
        <end position="96"/>
    </location>
</feature>
<dbReference type="InterPro" id="IPR013429">
    <property type="entry name" value="Regulatory_FmdB_Zinc_ribbon"/>
</dbReference>
<evidence type="ECO:0000313" key="4">
    <source>
        <dbReference type="Proteomes" id="UP000820669"/>
    </source>
</evidence>
<protein>
    <submittedName>
        <fullName evidence="3">Zinc ribbon domain-containing protein</fullName>
    </submittedName>
</protein>
<organism evidence="3 4">
    <name type="scientific">Pseudonocardia acidicola</name>
    <dbReference type="NCBI Taxonomy" id="2724939"/>
    <lineage>
        <taxon>Bacteria</taxon>
        <taxon>Bacillati</taxon>
        <taxon>Actinomycetota</taxon>
        <taxon>Actinomycetes</taxon>
        <taxon>Pseudonocardiales</taxon>
        <taxon>Pseudonocardiaceae</taxon>
        <taxon>Pseudonocardia</taxon>
    </lineage>
</organism>
<feature type="domain" description="Putative regulatory protein FmdB zinc ribbon" evidence="2">
    <location>
        <begin position="1"/>
        <end position="41"/>
    </location>
</feature>
<keyword evidence="4" id="KW-1185">Reference proteome</keyword>
<dbReference type="SMART" id="SM00834">
    <property type="entry name" value="CxxC_CXXC_SSSS"/>
    <property type="match status" value="1"/>
</dbReference>
<evidence type="ECO:0000313" key="3">
    <source>
        <dbReference type="EMBL" id="NMI01310.1"/>
    </source>
</evidence>
<gene>
    <name evidence="3" type="ORF">HF526_29045</name>
</gene>
<sequence>MATYRYRCAQDGVVDVRRPIGTAPATWPCPRCAEDMPRVFTAPMLSFAPRAQINAIDRAEATAGEPSVVTALPPRPASRRTPMAPPDPALRRLPRP</sequence>